<dbReference type="SMART" id="SM00862">
    <property type="entry name" value="Trans_reg_C"/>
    <property type="match status" value="1"/>
</dbReference>
<dbReference type="CDD" id="cd15831">
    <property type="entry name" value="BTAD"/>
    <property type="match status" value="1"/>
</dbReference>
<dbReference type="InterPro" id="IPR058852">
    <property type="entry name" value="HTH_77"/>
</dbReference>
<evidence type="ECO:0000313" key="7">
    <source>
        <dbReference type="Proteomes" id="UP000253318"/>
    </source>
</evidence>
<accession>A0A368T8D4</accession>
<dbReference type="InterPro" id="IPR011990">
    <property type="entry name" value="TPR-like_helical_dom_sf"/>
</dbReference>
<evidence type="ECO:0000256" key="4">
    <source>
        <dbReference type="SAM" id="MobiDB-lite"/>
    </source>
</evidence>
<dbReference type="InterPro" id="IPR027417">
    <property type="entry name" value="P-loop_NTPase"/>
</dbReference>
<evidence type="ECO:0000256" key="3">
    <source>
        <dbReference type="PROSITE-ProRule" id="PRU01091"/>
    </source>
</evidence>
<sequence length="1077" mass="114420">MTGRVSGRLGRVRVSVLGPFELRDRERRPIPLGGRRVDLLLARLALAPGRVVAAGTLIDDLWDGDAPAGGGVNALQRLVSRARRSIRVHGADGDLAVESRPGGYLLAVAPDEVDACGFERLAAAGRRLLREGAPERAADALRAALELWRGAPLAEFDAAFAVREAARLAELRSVAVEDRAEAELRLGRPTDVIADLDALCAPPRPRERATGLLMRALVADGRRADALAVFERTRAALADTLGADPSPWLRDLHVALLRADAGTVAPPGQRPGAAAPGPVPRPPGRLTRFVGRDADLERLRAALLRSRLVTLFGAGGAGKTRLATEFVAREASGPDAPAWFVELAALRPGADLAEAVGAALGLGRTLLLDPSFPARDRFDQLVAALSTGHPLLVLDNCEHLLDEVARFATRLLAACPGLRVLTTSREPLAVTGEALCQVLPLEVPESTEGAERSAAIRLFLDRAALVRPEFALQGDDAEAAVEICRRLDGLPLAIELAAGRLRAMTARQVADRLDDRFRLLSAGSRAAVVRHRTLRAVLDWSWDLLTENERVLARRLSVLVGAVTEEAATAVCAGGGLPSRDVPYLLASLVEKSLVGVVEDEPGAVRYRMPETTRAYCWERLAEAGERDRAEAAGVRHFLALAERAAAGMRGARQPECVALLDAEYDNAVESLRRAMAGGDAGTAVRFGLALSWYWVMRGRYVEADRWFGELLALGDRVPRDAAAVFAAVRMVIPAPVDDDRVRGTVEAARLARDSDAMARHAVLGVVEPKCWLLVGDYAALAASAERARRHPDPWVNAAGDASLGLAAEAAGEVETAERHLTAALEAFRRLGDRWMTGQLTGTLSGFQSLRGDHAGAVAGLHEALAAVREVGSPDDLTPLLIRLGDERLRRGDHAEAEAAFHEARRDTRPLAPEYRIQVTLGLGELAAARGRPERARELYREAARLLDDAVFGARYLRVEAARRIGALELAEGDLAAARATAAGALELAAASGDMAMLAGAAELMAAVTLGEGSAAAAARLLGAAERLRGVRDDGSPAVRDLVAALTAALGADGYRRHYGEGERDPSAAVGFPVGGP</sequence>
<evidence type="ECO:0000313" key="6">
    <source>
        <dbReference type="EMBL" id="RCV60159.1"/>
    </source>
</evidence>
<dbReference type="SUPFAM" id="SSF52540">
    <property type="entry name" value="P-loop containing nucleoside triphosphate hydrolases"/>
    <property type="match status" value="1"/>
</dbReference>
<dbReference type="Pfam" id="PF03704">
    <property type="entry name" value="BTAD"/>
    <property type="match status" value="1"/>
</dbReference>
<evidence type="ECO:0000259" key="5">
    <source>
        <dbReference type="PROSITE" id="PS51755"/>
    </source>
</evidence>
<dbReference type="GO" id="GO:0006355">
    <property type="term" value="P:regulation of DNA-templated transcription"/>
    <property type="evidence" value="ECO:0007669"/>
    <property type="project" value="InterPro"/>
</dbReference>
<protein>
    <submittedName>
        <fullName evidence="6">AfsR/SARP family transcriptional regulator</fullName>
    </submittedName>
</protein>
<dbReference type="InterPro" id="IPR016032">
    <property type="entry name" value="Sig_transdc_resp-reg_C-effctor"/>
</dbReference>
<dbReference type="Gene3D" id="1.10.10.10">
    <property type="entry name" value="Winged helix-like DNA-binding domain superfamily/Winged helix DNA-binding domain"/>
    <property type="match status" value="1"/>
</dbReference>
<comment type="similarity">
    <text evidence="1">Belongs to the AfsR/DnrI/RedD regulatory family.</text>
</comment>
<dbReference type="Pfam" id="PF00486">
    <property type="entry name" value="Trans_reg_C"/>
    <property type="match status" value="1"/>
</dbReference>
<gene>
    <name evidence="6" type="ORF">DEF24_07800</name>
</gene>
<dbReference type="EMBL" id="QEIN01000045">
    <property type="protein sequence ID" value="RCV60159.1"/>
    <property type="molecule type" value="Genomic_DNA"/>
</dbReference>
<dbReference type="Pfam" id="PF25872">
    <property type="entry name" value="HTH_77"/>
    <property type="match status" value="1"/>
</dbReference>
<dbReference type="Gene3D" id="3.40.50.300">
    <property type="entry name" value="P-loop containing nucleotide triphosphate hydrolases"/>
    <property type="match status" value="1"/>
</dbReference>
<dbReference type="Gene3D" id="1.25.40.10">
    <property type="entry name" value="Tetratricopeptide repeat domain"/>
    <property type="match status" value="3"/>
</dbReference>
<feature type="domain" description="OmpR/PhoB-type" evidence="5">
    <location>
        <begin position="4"/>
        <end position="108"/>
    </location>
</feature>
<dbReference type="InterPro" id="IPR036388">
    <property type="entry name" value="WH-like_DNA-bd_sf"/>
</dbReference>
<dbReference type="PANTHER" id="PTHR47691:SF3">
    <property type="entry name" value="HTH-TYPE TRANSCRIPTIONAL REGULATOR RV0890C-RELATED"/>
    <property type="match status" value="1"/>
</dbReference>
<feature type="DNA-binding region" description="OmpR/PhoB-type" evidence="3">
    <location>
        <begin position="4"/>
        <end position="108"/>
    </location>
</feature>
<feature type="region of interest" description="Disordered" evidence="4">
    <location>
        <begin position="263"/>
        <end position="284"/>
    </location>
</feature>
<dbReference type="SUPFAM" id="SSF46894">
    <property type="entry name" value="C-terminal effector domain of the bipartite response regulators"/>
    <property type="match status" value="1"/>
</dbReference>
<evidence type="ECO:0000256" key="2">
    <source>
        <dbReference type="ARBA" id="ARBA00023125"/>
    </source>
</evidence>
<dbReference type="InterPro" id="IPR005158">
    <property type="entry name" value="BTAD"/>
</dbReference>
<dbReference type="InterPro" id="IPR049052">
    <property type="entry name" value="nSTAND1"/>
</dbReference>
<dbReference type="PROSITE" id="PS51755">
    <property type="entry name" value="OMPR_PHOB"/>
    <property type="match status" value="1"/>
</dbReference>
<dbReference type="Pfam" id="PF20703">
    <property type="entry name" value="nSTAND1"/>
    <property type="match status" value="1"/>
</dbReference>
<evidence type="ECO:0000256" key="1">
    <source>
        <dbReference type="ARBA" id="ARBA00005820"/>
    </source>
</evidence>
<dbReference type="OrthoDB" id="3194665at2"/>
<name>A0A368T8D4_9ACTN</name>
<proteinExistence type="inferred from homology"/>
<dbReference type="SUPFAM" id="SSF48452">
    <property type="entry name" value="TPR-like"/>
    <property type="match status" value="2"/>
</dbReference>
<dbReference type="GO" id="GO:0003677">
    <property type="term" value="F:DNA binding"/>
    <property type="evidence" value="ECO:0007669"/>
    <property type="project" value="UniProtKB-UniRule"/>
</dbReference>
<dbReference type="InterPro" id="IPR001867">
    <property type="entry name" value="OmpR/PhoB-type_DNA-bd"/>
</dbReference>
<dbReference type="PRINTS" id="PR00364">
    <property type="entry name" value="DISEASERSIST"/>
</dbReference>
<feature type="compositionally biased region" description="Low complexity" evidence="4">
    <location>
        <begin position="265"/>
        <end position="276"/>
    </location>
</feature>
<organism evidence="6 7">
    <name type="scientific">Marinitenerispora sediminis</name>
    <dbReference type="NCBI Taxonomy" id="1931232"/>
    <lineage>
        <taxon>Bacteria</taxon>
        <taxon>Bacillati</taxon>
        <taxon>Actinomycetota</taxon>
        <taxon>Actinomycetes</taxon>
        <taxon>Streptosporangiales</taxon>
        <taxon>Nocardiopsidaceae</taxon>
        <taxon>Marinitenerispora</taxon>
    </lineage>
</organism>
<keyword evidence="2 3" id="KW-0238">DNA-binding</keyword>
<comment type="caution">
    <text evidence="6">The sequence shown here is derived from an EMBL/GenBank/DDBJ whole genome shotgun (WGS) entry which is preliminary data.</text>
</comment>
<dbReference type="PANTHER" id="PTHR47691">
    <property type="entry name" value="REGULATOR-RELATED"/>
    <property type="match status" value="1"/>
</dbReference>
<dbReference type="SMART" id="SM01043">
    <property type="entry name" value="BTAD"/>
    <property type="match status" value="1"/>
</dbReference>
<keyword evidence="7" id="KW-1185">Reference proteome</keyword>
<reference evidence="6 7" key="1">
    <citation type="submission" date="2018-04" db="EMBL/GenBank/DDBJ databases">
        <title>Novel actinobacteria from marine sediment.</title>
        <authorList>
            <person name="Ng Z.Y."/>
            <person name="Tan G.Y.A."/>
        </authorList>
    </citation>
    <scope>NUCLEOTIDE SEQUENCE [LARGE SCALE GENOMIC DNA]</scope>
    <source>
        <strain evidence="6 7">TPS81</strain>
    </source>
</reference>
<dbReference type="Proteomes" id="UP000253318">
    <property type="component" value="Unassembled WGS sequence"/>
</dbReference>
<dbReference type="AlphaFoldDB" id="A0A368T8D4"/>
<dbReference type="GO" id="GO:0000160">
    <property type="term" value="P:phosphorelay signal transduction system"/>
    <property type="evidence" value="ECO:0007669"/>
    <property type="project" value="InterPro"/>
</dbReference>